<evidence type="ECO:0000313" key="2">
    <source>
        <dbReference type="Proteomes" id="UP000807504"/>
    </source>
</evidence>
<sequence>MAQRLHKENLKQKLFHHESLPKTYNSSLCTTARGNLATLLAASLGIMRYHTTRKMYKSRITLKLVPFLALWNL</sequence>
<reference evidence="1" key="2">
    <citation type="submission" date="2020-06" db="EMBL/GenBank/DDBJ databases">
        <authorList>
            <person name="Sheffer M."/>
        </authorList>
    </citation>
    <scope>NUCLEOTIDE SEQUENCE</scope>
</reference>
<organism evidence="1 2">
    <name type="scientific">Argiope bruennichi</name>
    <name type="common">Wasp spider</name>
    <name type="synonym">Aranea bruennichi</name>
    <dbReference type="NCBI Taxonomy" id="94029"/>
    <lineage>
        <taxon>Eukaryota</taxon>
        <taxon>Metazoa</taxon>
        <taxon>Ecdysozoa</taxon>
        <taxon>Arthropoda</taxon>
        <taxon>Chelicerata</taxon>
        <taxon>Arachnida</taxon>
        <taxon>Araneae</taxon>
        <taxon>Araneomorphae</taxon>
        <taxon>Entelegynae</taxon>
        <taxon>Araneoidea</taxon>
        <taxon>Araneidae</taxon>
        <taxon>Argiope</taxon>
    </lineage>
</organism>
<accession>A0A8T0FNV2</accession>
<dbReference type="EMBL" id="JABXBU010000003">
    <property type="protein sequence ID" value="KAF8792854.1"/>
    <property type="molecule type" value="Genomic_DNA"/>
</dbReference>
<evidence type="ECO:0000313" key="1">
    <source>
        <dbReference type="EMBL" id="KAF8792854.1"/>
    </source>
</evidence>
<dbReference type="Proteomes" id="UP000807504">
    <property type="component" value="Unassembled WGS sequence"/>
</dbReference>
<reference evidence="1" key="1">
    <citation type="journal article" date="2020" name="bioRxiv">
        <title>Chromosome-level reference genome of the European wasp spider Argiope bruennichi: a resource for studies on range expansion and evolutionary adaptation.</title>
        <authorList>
            <person name="Sheffer M.M."/>
            <person name="Hoppe A."/>
            <person name="Krehenwinkel H."/>
            <person name="Uhl G."/>
            <person name="Kuss A.W."/>
            <person name="Jensen L."/>
            <person name="Jensen C."/>
            <person name="Gillespie R.G."/>
            <person name="Hoff K.J."/>
            <person name="Prost S."/>
        </authorList>
    </citation>
    <scope>NUCLEOTIDE SEQUENCE</scope>
</reference>
<dbReference type="AlphaFoldDB" id="A0A8T0FNV2"/>
<keyword evidence="2" id="KW-1185">Reference proteome</keyword>
<name>A0A8T0FNV2_ARGBR</name>
<comment type="caution">
    <text evidence="1">The sequence shown here is derived from an EMBL/GenBank/DDBJ whole genome shotgun (WGS) entry which is preliminary data.</text>
</comment>
<protein>
    <submittedName>
        <fullName evidence="1">Uncharacterized protein</fullName>
    </submittedName>
</protein>
<proteinExistence type="predicted"/>
<gene>
    <name evidence="1" type="ORF">HNY73_004403</name>
</gene>